<accession>A0A1G8JDY9</accession>
<proteinExistence type="predicted"/>
<feature type="transmembrane region" description="Helical" evidence="1">
    <location>
        <begin position="130"/>
        <end position="149"/>
    </location>
</feature>
<dbReference type="EMBL" id="FNEN01000001">
    <property type="protein sequence ID" value="SDI29273.1"/>
    <property type="molecule type" value="Genomic_DNA"/>
</dbReference>
<evidence type="ECO:0000256" key="1">
    <source>
        <dbReference type="SAM" id="Phobius"/>
    </source>
</evidence>
<dbReference type="RefSeq" id="WP_090395658.1">
    <property type="nucleotide sequence ID" value="NZ_FNEN01000001.1"/>
</dbReference>
<feature type="transmembrane region" description="Helical" evidence="1">
    <location>
        <begin position="52"/>
        <end position="71"/>
    </location>
</feature>
<keyword evidence="1" id="KW-0812">Transmembrane</keyword>
<feature type="transmembrane region" description="Helical" evidence="1">
    <location>
        <begin position="6"/>
        <end position="21"/>
    </location>
</feature>
<dbReference type="AlphaFoldDB" id="A0A1G8JDY9"/>
<keyword evidence="1" id="KW-0472">Membrane</keyword>
<sequence length="202" mass="22560">MDYALFFWLAWMLWIIVAFFMRTSAGQGLLAATILATIICAPMTFTEGPLQMSAAYGIVMLLACGWAGSLGVRHKWKFFLSAVALMFLYASFQLMIWYNPAFFLLGEVWLSAVVLAFLTVFICSYAEGRYPLILLAFCFGELIGAITVMPLTGGLYLADTFFYNVLTAVLMLIVAWHALEVWAYKLTGTRTPSRHSPGRLSL</sequence>
<feature type="transmembrane region" description="Helical" evidence="1">
    <location>
        <begin position="78"/>
        <end position="96"/>
    </location>
</feature>
<feature type="transmembrane region" description="Helical" evidence="1">
    <location>
        <begin position="102"/>
        <end position="123"/>
    </location>
</feature>
<name>A0A1G8JDY9_9BACI</name>
<keyword evidence="1" id="KW-1133">Transmembrane helix</keyword>
<dbReference type="Proteomes" id="UP000198853">
    <property type="component" value="Unassembled WGS sequence"/>
</dbReference>
<keyword evidence="3" id="KW-1185">Reference proteome</keyword>
<evidence type="ECO:0008006" key="4">
    <source>
        <dbReference type="Google" id="ProtNLM"/>
    </source>
</evidence>
<feature type="transmembrane region" description="Helical" evidence="1">
    <location>
        <begin position="161"/>
        <end position="184"/>
    </location>
</feature>
<organism evidence="2 3">
    <name type="scientific">Natribacillus halophilus</name>
    <dbReference type="NCBI Taxonomy" id="549003"/>
    <lineage>
        <taxon>Bacteria</taxon>
        <taxon>Bacillati</taxon>
        <taxon>Bacillota</taxon>
        <taxon>Bacilli</taxon>
        <taxon>Bacillales</taxon>
        <taxon>Bacillaceae</taxon>
        <taxon>Natribacillus</taxon>
    </lineage>
</organism>
<feature type="transmembrane region" description="Helical" evidence="1">
    <location>
        <begin position="28"/>
        <end position="46"/>
    </location>
</feature>
<reference evidence="2 3" key="1">
    <citation type="submission" date="2016-10" db="EMBL/GenBank/DDBJ databases">
        <authorList>
            <person name="de Groot N.N."/>
        </authorList>
    </citation>
    <scope>NUCLEOTIDE SEQUENCE [LARGE SCALE GENOMIC DNA]</scope>
    <source>
        <strain evidence="2 3">DSM 21771</strain>
    </source>
</reference>
<evidence type="ECO:0000313" key="3">
    <source>
        <dbReference type="Proteomes" id="UP000198853"/>
    </source>
</evidence>
<dbReference type="InterPro" id="IPR014617">
    <property type="entry name" value="YphA_Bacsu"/>
</dbReference>
<dbReference type="OrthoDB" id="2965169at2"/>
<gene>
    <name evidence="2" type="ORF">SAMN04488123_101173</name>
</gene>
<evidence type="ECO:0000313" key="2">
    <source>
        <dbReference type="EMBL" id="SDI29273.1"/>
    </source>
</evidence>
<protein>
    <recommendedName>
        <fullName evidence="4">Energy-coupling factor transport system substrate-specific component</fullName>
    </recommendedName>
</protein>
<dbReference type="Pfam" id="PF24124">
    <property type="entry name" value="YphA"/>
    <property type="match status" value="1"/>
</dbReference>